<organism evidence="3">
    <name type="scientific">mine drainage metagenome</name>
    <dbReference type="NCBI Taxonomy" id="410659"/>
    <lineage>
        <taxon>unclassified sequences</taxon>
        <taxon>metagenomes</taxon>
        <taxon>ecological metagenomes</taxon>
    </lineage>
</organism>
<evidence type="ECO:0000259" key="2">
    <source>
        <dbReference type="Pfam" id="PF12146"/>
    </source>
</evidence>
<proteinExistence type="predicted"/>
<name>E6PV94_9ZZZZ</name>
<feature type="domain" description="Serine aminopeptidase S33" evidence="2">
    <location>
        <begin position="42"/>
        <end position="144"/>
    </location>
</feature>
<protein>
    <submittedName>
        <fullName evidence="3">Putative alpha/beta-Hydrolase</fullName>
    </submittedName>
</protein>
<dbReference type="Gene3D" id="3.40.50.1820">
    <property type="entry name" value="alpha/beta hydrolase"/>
    <property type="match status" value="1"/>
</dbReference>
<evidence type="ECO:0000313" key="3">
    <source>
        <dbReference type="EMBL" id="CBH98845.1"/>
    </source>
</evidence>
<evidence type="ECO:0000256" key="1">
    <source>
        <dbReference type="SAM" id="MobiDB-lite"/>
    </source>
</evidence>
<feature type="compositionally biased region" description="Low complexity" evidence="1">
    <location>
        <begin position="293"/>
        <end position="312"/>
    </location>
</feature>
<keyword evidence="3" id="KW-0378">Hydrolase</keyword>
<accession>E6PV94</accession>
<sequence>MHEATLVFGPDQGLIGTLTLPAARADAAAAPCGMVLFNAGVVHRIGPHRINVKLARELARHGIPTIRFDLHGIGDSLGADGKLSYQQQVVRDLQAAMDTLQDAASVQHFALLGFCSGALPSYWAAQQDARVRHIILYDAFSLQTGKSRRRYLAVRLRNHGFSPAALALYLQRAMGALRALPIQLQSRLSRGRAERTADGGDQLTRVQFAERFAALAQIGVQVTVLHSGADFSNVNHAEQIAEAFGIQGAGVAGLHTGFLASIDHIATSISAQRAFIDSIRAAVLGTCGGAPDSARPARAGSATAARSVVETH</sequence>
<reference evidence="3" key="1">
    <citation type="submission" date="2009-10" db="EMBL/GenBank/DDBJ databases">
        <title>Diversity of trophic interactions inside an arsenic-rich microbial ecosystem.</title>
        <authorList>
            <person name="Bertin P.N."/>
            <person name="Heinrich-Salmeron A."/>
            <person name="Pelletier E."/>
            <person name="Goulhen-Chollet F."/>
            <person name="Arsene-Ploetze F."/>
            <person name="Gallien S."/>
            <person name="Calteau A."/>
            <person name="Vallenet D."/>
            <person name="Casiot C."/>
            <person name="Chane-Woon-Ming B."/>
            <person name="Giloteaux L."/>
            <person name="Barakat M."/>
            <person name="Bonnefoy V."/>
            <person name="Bruneel O."/>
            <person name="Chandler M."/>
            <person name="Cleiss J."/>
            <person name="Duran R."/>
            <person name="Elbaz-Poulichet F."/>
            <person name="Fonknechten N."/>
            <person name="Lauga B."/>
            <person name="Mornico D."/>
            <person name="Ortet P."/>
            <person name="Schaeffer C."/>
            <person name="Siguier P."/>
            <person name="Alexander Thil Smith A."/>
            <person name="Van Dorsselaer A."/>
            <person name="Weissenbach J."/>
            <person name="Medigue C."/>
            <person name="Le Paslier D."/>
        </authorList>
    </citation>
    <scope>NUCLEOTIDE SEQUENCE</scope>
</reference>
<dbReference type="EMBL" id="CABM01000063">
    <property type="protein sequence ID" value="CBH98845.1"/>
    <property type="molecule type" value="Genomic_DNA"/>
</dbReference>
<dbReference type="Pfam" id="PF12146">
    <property type="entry name" value="Hydrolase_4"/>
    <property type="match status" value="1"/>
</dbReference>
<gene>
    <name evidence="3" type="ORF">CARN2_4296</name>
</gene>
<dbReference type="InterPro" id="IPR022742">
    <property type="entry name" value="Hydrolase_4"/>
</dbReference>
<comment type="caution">
    <text evidence="3">The sequence shown here is derived from an EMBL/GenBank/DDBJ whole genome shotgun (WGS) entry which is preliminary data.</text>
</comment>
<dbReference type="AlphaFoldDB" id="E6PV94"/>
<dbReference type="GO" id="GO:0016787">
    <property type="term" value="F:hydrolase activity"/>
    <property type="evidence" value="ECO:0007669"/>
    <property type="project" value="UniProtKB-KW"/>
</dbReference>
<dbReference type="InterPro" id="IPR029058">
    <property type="entry name" value="AB_hydrolase_fold"/>
</dbReference>
<dbReference type="SUPFAM" id="SSF53474">
    <property type="entry name" value="alpha/beta-Hydrolases"/>
    <property type="match status" value="1"/>
</dbReference>
<feature type="region of interest" description="Disordered" evidence="1">
    <location>
        <begin position="291"/>
        <end position="312"/>
    </location>
</feature>